<evidence type="ECO:0000313" key="2">
    <source>
        <dbReference type="Proteomes" id="UP000231579"/>
    </source>
</evidence>
<reference evidence="2" key="1">
    <citation type="submission" date="2017-09" db="EMBL/GenBank/DDBJ databases">
        <title>Depth-based differentiation of microbial function through sediment-hosted aquifers and enrichment of novel symbionts in the deep terrestrial subsurface.</title>
        <authorList>
            <person name="Probst A.J."/>
            <person name="Ladd B."/>
            <person name="Jarett J.K."/>
            <person name="Geller-Mcgrath D.E."/>
            <person name="Sieber C.M.K."/>
            <person name="Emerson J.B."/>
            <person name="Anantharaman K."/>
            <person name="Thomas B.C."/>
            <person name="Malmstrom R."/>
            <person name="Stieglmeier M."/>
            <person name="Klingl A."/>
            <person name="Woyke T."/>
            <person name="Ryan C.M."/>
            <person name="Banfield J.F."/>
        </authorList>
    </citation>
    <scope>NUCLEOTIDE SEQUENCE [LARGE SCALE GENOMIC DNA]</scope>
</reference>
<proteinExistence type="predicted"/>
<protein>
    <submittedName>
        <fullName evidence="1">Uncharacterized protein</fullName>
    </submittedName>
</protein>
<gene>
    <name evidence="1" type="ORF">COU97_02200</name>
</gene>
<evidence type="ECO:0000313" key="1">
    <source>
        <dbReference type="EMBL" id="PJE70001.1"/>
    </source>
</evidence>
<sequence>MKNNFKIIILAGLALLALIIDLLVVGRSFWQIAQKPKTDSSATFSQNELIQFKKVIEFLNSRQALDK</sequence>
<dbReference type="Proteomes" id="UP000231579">
    <property type="component" value="Unassembled WGS sequence"/>
</dbReference>
<name>A0A2M8L6Z1_9BACT</name>
<dbReference type="EMBL" id="PFEM01000031">
    <property type="protein sequence ID" value="PJE70001.1"/>
    <property type="molecule type" value="Genomic_DNA"/>
</dbReference>
<dbReference type="AlphaFoldDB" id="A0A2M8L6Z1"/>
<organism evidence="1 2">
    <name type="scientific">Candidatus Shapirobacteria bacterium CG10_big_fil_rev_8_21_14_0_10_48_15</name>
    <dbReference type="NCBI Taxonomy" id="1974484"/>
    <lineage>
        <taxon>Bacteria</taxon>
        <taxon>Candidatus Shapironibacteriota</taxon>
    </lineage>
</organism>
<comment type="caution">
    <text evidence="1">The sequence shown here is derived from an EMBL/GenBank/DDBJ whole genome shotgun (WGS) entry which is preliminary data.</text>
</comment>
<accession>A0A2M8L6Z1</accession>